<dbReference type="GO" id="GO:0005886">
    <property type="term" value="C:plasma membrane"/>
    <property type="evidence" value="ECO:0007669"/>
    <property type="project" value="TreeGrafter"/>
</dbReference>
<comment type="domain">
    <text evidence="4">A pair of annexin repeats may form one binding site for calcium and phospholipid.</text>
</comment>
<dbReference type="InterPro" id="IPR009117">
    <property type="entry name" value="ANX14"/>
</dbReference>
<evidence type="ECO:0000256" key="5">
    <source>
        <dbReference type="SAM" id="MobiDB-lite"/>
    </source>
</evidence>
<dbReference type="OrthoDB" id="37886at2759"/>
<dbReference type="Gene3D" id="1.10.220.10">
    <property type="entry name" value="Annexin"/>
    <property type="match status" value="3"/>
</dbReference>
<name>A0A319D882_9EURO</name>
<dbReference type="GO" id="GO:0005544">
    <property type="term" value="F:calcium-dependent phospholipid binding"/>
    <property type="evidence" value="ECO:0007669"/>
    <property type="project" value="UniProtKB-KW"/>
</dbReference>
<dbReference type="STRING" id="1448320.A0A319D882"/>
<organism evidence="6 7">
    <name type="scientific">Aspergillus ellipticus CBS 707.79</name>
    <dbReference type="NCBI Taxonomy" id="1448320"/>
    <lineage>
        <taxon>Eukaryota</taxon>
        <taxon>Fungi</taxon>
        <taxon>Dikarya</taxon>
        <taxon>Ascomycota</taxon>
        <taxon>Pezizomycotina</taxon>
        <taxon>Eurotiomycetes</taxon>
        <taxon>Eurotiomycetidae</taxon>
        <taxon>Eurotiales</taxon>
        <taxon>Aspergillaceae</taxon>
        <taxon>Aspergillus</taxon>
        <taxon>Aspergillus subgen. Circumdati</taxon>
    </lineage>
</organism>
<protein>
    <recommendedName>
        <fullName evidence="4">Annexin</fullName>
    </recommendedName>
</protein>
<keyword evidence="4" id="KW-0106">Calcium</keyword>
<sequence>MNPYPPSNCPPAPPGPPGPNNYPPQFQPGPPGPQGPIPPSPGYDPTYIPTGNAAAEADALRKAMKGFGTDEKILINILTSTTSPTQMSLIQQTFNQRHNRSLEKDLTSETSGSFKRAVVMLATGPLASDVTYLHEAMHGMGTDEDALNDVLLGRSNADLTAIKHAYAQKYGKSLVDAVRGELSGKTERFFVMLLDARRPENVYFDPQGVESDVRELHRSSKAQAGTDEVGAFSVFVNSSDQRLVAVAREFERVYHVALEEVIRDEFSGHLKSALLGMLGLAKDKVAFYAGLLKEALFVDEECVDKGRLAYWVVRLHWDPRLFGAVKGFMRGELSAMVRRRVDSGESSKSAQGFVITLVP</sequence>
<feature type="compositionally biased region" description="Pro residues" evidence="5">
    <location>
        <begin position="1"/>
        <end position="42"/>
    </location>
</feature>
<dbReference type="InterPro" id="IPR018252">
    <property type="entry name" value="Annexin_repeat_CS"/>
</dbReference>
<keyword evidence="4" id="KW-0111">Calcium/phospholipid-binding</keyword>
<dbReference type="FunFam" id="1.10.220.10:FF:000005">
    <property type="entry name" value="Annexin"/>
    <property type="match status" value="2"/>
</dbReference>
<feature type="region of interest" description="Disordered" evidence="5">
    <location>
        <begin position="1"/>
        <end position="50"/>
    </location>
</feature>
<dbReference type="Pfam" id="PF00191">
    <property type="entry name" value="Annexin"/>
    <property type="match status" value="3"/>
</dbReference>
<dbReference type="SMART" id="SM00335">
    <property type="entry name" value="ANX"/>
    <property type="match status" value="3"/>
</dbReference>
<dbReference type="GO" id="GO:0012506">
    <property type="term" value="C:vesicle membrane"/>
    <property type="evidence" value="ECO:0007669"/>
    <property type="project" value="TreeGrafter"/>
</dbReference>
<dbReference type="PANTHER" id="PTHR10502:SF179">
    <property type="entry name" value="ANNEXIN"/>
    <property type="match status" value="1"/>
</dbReference>
<dbReference type="PANTHER" id="PTHR10502">
    <property type="entry name" value="ANNEXIN"/>
    <property type="match status" value="1"/>
</dbReference>
<dbReference type="PRINTS" id="PR01813">
    <property type="entry name" value="ANNEXINFUNGI"/>
</dbReference>
<dbReference type="SUPFAM" id="SSF47874">
    <property type="entry name" value="Annexin"/>
    <property type="match status" value="1"/>
</dbReference>
<dbReference type="AlphaFoldDB" id="A0A319D882"/>
<dbReference type="InterPro" id="IPR037104">
    <property type="entry name" value="Annexin_sf"/>
</dbReference>
<keyword evidence="3 4" id="KW-0041">Annexin</keyword>
<dbReference type="GO" id="GO:0005634">
    <property type="term" value="C:nucleus"/>
    <property type="evidence" value="ECO:0007669"/>
    <property type="project" value="TreeGrafter"/>
</dbReference>
<accession>A0A319D882</accession>
<evidence type="ECO:0000256" key="1">
    <source>
        <dbReference type="ARBA" id="ARBA00007831"/>
    </source>
</evidence>
<dbReference type="GO" id="GO:0005509">
    <property type="term" value="F:calcium ion binding"/>
    <property type="evidence" value="ECO:0007669"/>
    <property type="project" value="InterPro"/>
</dbReference>
<dbReference type="PROSITE" id="PS51897">
    <property type="entry name" value="ANNEXIN_2"/>
    <property type="match status" value="3"/>
</dbReference>
<dbReference type="PROSITE" id="PS00223">
    <property type="entry name" value="ANNEXIN_1"/>
    <property type="match status" value="1"/>
</dbReference>
<proteinExistence type="inferred from homology"/>
<comment type="similarity">
    <text evidence="1 4">Belongs to the annexin family.</text>
</comment>
<evidence type="ECO:0000256" key="4">
    <source>
        <dbReference type="RuleBase" id="RU003540"/>
    </source>
</evidence>
<reference evidence="6 7" key="1">
    <citation type="submission" date="2018-02" db="EMBL/GenBank/DDBJ databases">
        <title>The genomes of Aspergillus section Nigri reveals drivers in fungal speciation.</title>
        <authorList>
            <consortium name="DOE Joint Genome Institute"/>
            <person name="Vesth T.C."/>
            <person name="Nybo J."/>
            <person name="Theobald S."/>
            <person name="Brandl J."/>
            <person name="Frisvad J.C."/>
            <person name="Nielsen K.F."/>
            <person name="Lyhne E.K."/>
            <person name="Kogle M.E."/>
            <person name="Kuo A."/>
            <person name="Riley R."/>
            <person name="Clum A."/>
            <person name="Nolan M."/>
            <person name="Lipzen A."/>
            <person name="Salamov A."/>
            <person name="Henrissat B."/>
            <person name="Wiebenga A."/>
            <person name="De vries R.P."/>
            <person name="Grigoriev I.V."/>
            <person name="Mortensen U.H."/>
            <person name="Andersen M.R."/>
            <person name="Baker S.E."/>
        </authorList>
    </citation>
    <scope>NUCLEOTIDE SEQUENCE [LARGE SCALE GENOMIC DNA]</scope>
    <source>
        <strain evidence="6 7">CBS 707.79</strain>
    </source>
</reference>
<dbReference type="VEuPathDB" id="FungiDB:BO71DRAFT_450787"/>
<dbReference type="EMBL" id="KZ825894">
    <property type="protein sequence ID" value="PYH93364.1"/>
    <property type="molecule type" value="Genomic_DNA"/>
</dbReference>
<keyword evidence="2 4" id="KW-0677">Repeat</keyword>
<keyword evidence="7" id="KW-1185">Reference proteome</keyword>
<evidence type="ECO:0000313" key="7">
    <source>
        <dbReference type="Proteomes" id="UP000247810"/>
    </source>
</evidence>
<evidence type="ECO:0000256" key="3">
    <source>
        <dbReference type="ARBA" id="ARBA00023216"/>
    </source>
</evidence>
<gene>
    <name evidence="6" type="ORF">BO71DRAFT_450787</name>
</gene>
<dbReference type="Proteomes" id="UP000247810">
    <property type="component" value="Unassembled WGS sequence"/>
</dbReference>
<dbReference type="PRINTS" id="PR00196">
    <property type="entry name" value="ANNEXIN"/>
</dbReference>
<dbReference type="InterPro" id="IPR001464">
    <property type="entry name" value="Annexin"/>
</dbReference>
<dbReference type="GO" id="GO:0005737">
    <property type="term" value="C:cytoplasm"/>
    <property type="evidence" value="ECO:0007669"/>
    <property type="project" value="TreeGrafter"/>
</dbReference>
<evidence type="ECO:0000313" key="6">
    <source>
        <dbReference type="EMBL" id="PYH93364.1"/>
    </source>
</evidence>
<dbReference type="InterPro" id="IPR018502">
    <property type="entry name" value="Annexin_repeat"/>
</dbReference>
<dbReference type="GO" id="GO:0001786">
    <property type="term" value="F:phosphatidylserine binding"/>
    <property type="evidence" value="ECO:0007669"/>
    <property type="project" value="TreeGrafter"/>
</dbReference>
<evidence type="ECO:0000256" key="2">
    <source>
        <dbReference type="ARBA" id="ARBA00022737"/>
    </source>
</evidence>